<accession>A0ACC2PQ06</accession>
<comment type="caution">
    <text evidence="1">The sequence shown here is derived from an EMBL/GenBank/DDBJ whole genome shotgun (WGS) entry which is preliminary data.</text>
</comment>
<evidence type="ECO:0000313" key="1">
    <source>
        <dbReference type="EMBL" id="KAJ8685093.1"/>
    </source>
</evidence>
<protein>
    <submittedName>
        <fullName evidence="1">Uncharacterized protein</fullName>
    </submittedName>
</protein>
<sequence length="200" mass="23659">MGDQRLGYNTEHKRRILSSILTLNNGGCKKVLIDFKGIQFSKGRWLKFRERDFGEIYRFMQGYMDLVDETIYDETWSLHFTSVNRQNVIEMETSEMILDIPKRLNSDRIILDETEFERLLELTGIIEYKFSYLSKISELIPQIVEIAIGRLFDYIIGLNGSDAEVFEKRAHPWVMDKIVDDAFFDFILAKMRSESRELYL</sequence>
<name>A0ACC2PQ06_9HYME</name>
<keyword evidence="2" id="KW-1185">Reference proteome</keyword>
<evidence type="ECO:0000313" key="2">
    <source>
        <dbReference type="Proteomes" id="UP001239111"/>
    </source>
</evidence>
<organism evidence="1 2">
    <name type="scientific">Eretmocerus hayati</name>
    <dbReference type="NCBI Taxonomy" id="131215"/>
    <lineage>
        <taxon>Eukaryota</taxon>
        <taxon>Metazoa</taxon>
        <taxon>Ecdysozoa</taxon>
        <taxon>Arthropoda</taxon>
        <taxon>Hexapoda</taxon>
        <taxon>Insecta</taxon>
        <taxon>Pterygota</taxon>
        <taxon>Neoptera</taxon>
        <taxon>Endopterygota</taxon>
        <taxon>Hymenoptera</taxon>
        <taxon>Apocrita</taxon>
        <taxon>Proctotrupomorpha</taxon>
        <taxon>Chalcidoidea</taxon>
        <taxon>Aphelinidae</taxon>
        <taxon>Aphelininae</taxon>
        <taxon>Eretmocerus</taxon>
    </lineage>
</organism>
<dbReference type="Proteomes" id="UP001239111">
    <property type="component" value="Chromosome 1"/>
</dbReference>
<dbReference type="EMBL" id="CM056741">
    <property type="protein sequence ID" value="KAJ8685093.1"/>
    <property type="molecule type" value="Genomic_DNA"/>
</dbReference>
<gene>
    <name evidence="1" type="ORF">QAD02_020886</name>
</gene>
<proteinExistence type="predicted"/>
<reference evidence="1" key="1">
    <citation type="submission" date="2023-04" db="EMBL/GenBank/DDBJ databases">
        <title>A chromosome-level genome assembly of the parasitoid wasp Eretmocerus hayati.</title>
        <authorList>
            <person name="Zhong Y."/>
            <person name="Liu S."/>
            <person name="Liu Y."/>
        </authorList>
    </citation>
    <scope>NUCLEOTIDE SEQUENCE</scope>
    <source>
        <strain evidence="1">ZJU_SS_LIU_2023</strain>
    </source>
</reference>